<feature type="compositionally biased region" description="Polar residues" evidence="3">
    <location>
        <begin position="466"/>
        <end position="476"/>
    </location>
</feature>
<feature type="compositionally biased region" description="Polar residues" evidence="3">
    <location>
        <begin position="230"/>
        <end position="254"/>
    </location>
</feature>
<dbReference type="InterPro" id="IPR035940">
    <property type="entry name" value="CAP_sf"/>
</dbReference>
<dbReference type="InterPro" id="IPR014044">
    <property type="entry name" value="CAP_dom"/>
</dbReference>
<reference evidence="5 6" key="1">
    <citation type="submission" date="2022-05" db="EMBL/GenBank/DDBJ databases">
        <authorList>
            <consortium name="Genoscope - CEA"/>
            <person name="William W."/>
        </authorList>
    </citation>
    <scope>NUCLEOTIDE SEQUENCE [LARGE SCALE GENOMIC DNA]</scope>
</reference>
<dbReference type="Gene3D" id="1.10.10.1940">
    <property type="match status" value="2"/>
</dbReference>
<keyword evidence="1" id="KW-0800">Toxin</keyword>
<feature type="compositionally biased region" description="Polar residues" evidence="3">
    <location>
        <begin position="822"/>
        <end position="838"/>
    </location>
</feature>
<feature type="domain" description="ShKT" evidence="4">
    <location>
        <begin position="771"/>
        <end position="808"/>
    </location>
</feature>
<sequence>MKSRRKYGQLIEWDVKDELQNFTNVIKHWHDKERDFDFASGRSKTGKTLHDFTQIVWKKAKKAGCGQSEIFGSKYYVVWMDSDGVVSPNIEVDETNIGSPKMNDLHWFERANQSTKRKSTHVVPLRPQDADSSTRGRVEPESPINALRGGGEQGKPAGHPDLNEVREEQKVLNNNALLKQYLFHDTLNNVVLNENKETASYHVVPGAEDGANWQKGAESLIQLDHDKGNTNHTSPTHGMTSLDNTPTSSSNGMTSPIRDGEDDDSKQAARFQSLVIQDDDMLTKSEEDGNGTVSTEASDSDDIAEGDEYQQAAIQSMMKQEDDMIQNEEPADDEELSGGTPPPGKATFGTSNKVAPNDVNGKSYSKPSTKSNEAFVINITEDHQGEDGKSFYTSGVALNNNPNETNTFTASNNKPALDLFKGSANSSLRNDEIRNQSTASIRPGTPPGSLSKERHGSDENEDQTKGRMQTSGNSLLKNNKTINQIKKTMQQSKSKENSPTSSVSISSNSSNDMEQVVNMASTPKASSSQGKLIPGEIQAEKKPFSSNMRPRLTLTEMITPGVKINPVENSPSIPQTHYTPGPLEQTVTALVSHLPTSAASGSQKTEQSMLTSGTKPHNGQSTESNTAIQSPVANSLDASSHDSDLHHVNSPALITLPNSSSRPIKLVFHVQDMKSKGVSPNTQISGSQGSDDNQSASVLNVAADMVNNEECHDDTLQCHLWAHHGHCRGTAYAEFMRRHCKATCGYCGLPSVIKESENHKKAQSVAQDEPCQDMPKYQFSCPRWQAQGYCEKKENEMKMVCKRTCGFCVADPVHAPNEAVVSQHSPLQANTGNTNTANVKAPQLSKPPASLPEKPTENNISNDQLHLTPQFDDQTINITPLKAKVSLTTLSEKANENNILNDQPRLTPQFDMQTINITPLKARISLTSLPAKFDKSNKLNDQPKLKQQFDMQNIEITPLKPKISLIKVFEPFVGSLTKSNSTNTTEASKTSSKSSQDKHLTKETESSPSKNQDDQILTVGAKNIHNFTLKSVGQTLVQKNRTSLLDQSGPNTPSSLPREQGVPIELNNFIKRPIKFGLSHLNGAELQSSLFPAGNRVNSQNYRSQGEDNLIMEGIEALKHRLQAPVHISAVARSNPACGQRLCKEKVKTQEAKTRETIGDQALADVAAARKTEEKPVSTTGCNSSCQQECLAAHNRYRLNHGASPLILDQTLADQAQQWADKKVFKHSPWAGGQGGETIALGSLYPSFTAAVKAWHDEEKDFDWSTGTAIGDMKVNHFTQVVWKGAHLLGCGKTIVNGEPYYIAQMDTPGVIAGVPGFDKSNVGEPKEPDLNWFMDSSPYWKEMQTKDAIPKNIEHRIL</sequence>
<feature type="region of interest" description="Disordered" evidence="3">
    <location>
        <begin position="318"/>
        <end position="369"/>
    </location>
</feature>
<dbReference type="Pfam" id="PF01549">
    <property type="entry name" value="ShK"/>
    <property type="match status" value="2"/>
</dbReference>
<keyword evidence="6" id="KW-1185">Reference proteome</keyword>
<dbReference type="InterPro" id="IPR001283">
    <property type="entry name" value="CRISP-related"/>
</dbReference>
<evidence type="ECO:0000256" key="1">
    <source>
        <dbReference type="ARBA" id="ARBA00022656"/>
    </source>
</evidence>
<evidence type="ECO:0000259" key="4">
    <source>
        <dbReference type="PROSITE" id="PS51670"/>
    </source>
</evidence>
<dbReference type="Proteomes" id="UP001159428">
    <property type="component" value="Unassembled WGS sequence"/>
</dbReference>
<feature type="region of interest" description="Disordered" evidence="3">
    <location>
        <begin position="113"/>
        <end position="161"/>
    </location>
</feature>
<feature type="region of interest" description="Disordered" evidence="3">
    <location>
        <begin position="822"/>
        <end position="859"/>
    </location>
</feature>
<dbReference type="SMART" id="SM00254">
    <property type="entry name" value="ShKT"/>
    <property type="match status" value="2"/>
</dbReference>
<evidence type="ECO:0000256" key="2">
    <source>
        <dbReference type="PROSITE-ProRule" id="PRU01005"/>
    </source>
</evidence>
<dbReference type="Gene3D" id="3.40.33.10">
    <property type="entry name" value="CAP"/>
    <property type="match status" value="2"/>
</dbReference>
<comment type="caution">
    <text evidence="2">Lacks conserved residue(s) required for the propagation of feature annotation.</text>
</comment>
<dbReference type="InterPro" id="IPR003582">
    <property type="entry name" value="ShKT_dom"/>
</dbReference>
<accession>A0AAU9VU56</accession>
<dbReference type="EMBL" id="CALNXJ010000004">
    <property type="protein sequence ID" value="CAH3037989.1"/>
    <property type="molecule type" value="Genomic_DNA"/>
</dbReference>
<feature type="compositionally biased region" description="Low complexity" evidence="3">
    <location>
        <begin position="477"/>
        <end position="488"/>
    </location>
</feature>
<feature type="region of interest" description="Disordered" evidence="3">
    <location>
        <begin position="977"/>
        <end position="1015"/>
    </location>
</feature>
<name>A0AAU9VU56_9CNID</name>
<dbReference type="PRINTS" id="PR00837">
    <property type="entry name" value="V5TPXLIKE"/>
</dbReference>
<protein>
    <recommendedName>
        <fullName evidence="4">ShKT domain-containing protein</fullName>
    </recommendedName>
</protein>
<feature type="compositionally biased region" description="Low complexity" evidence="3">
    <location>
        <begin position="977"/>
        <end position="994"/>
    </location>
</feature>
<feature type="region of interest" description="Disordered" evidence="3">
    <location>
        <begin position="427"/>
        <end position="511"/>
    </location>
</feature>
<feature type="region of interest" description="Disordered" evidence="3">
    <location>
        <begin position="595"/>
        <end position="626"/>
    </location>
</feature>
<feature type="compositionally biased region" description="Low complexity" evidence="3">
    <location>
        <begin position="497"/>
        <end position="511"/>
    </location>
</feature>
<dbReference type="SMART" id="SM00198">
    <property type="entry name" value="SCP"/>
    <property type="match status" value="1"/>
</dbReference>
<feature type="compositionally biased region" description="Acidic residues" evidence="3">
    <location>
        <begin position="323"/>
        <end position="336"/>
    </location>
</feature>
<feature type="compositionally biased region" description="Polar residues" evidence="3">
    <location>
        <begin position="348"/>
        <end position="369"/>
    </location>
</feature>
<dbReference type="GO" id="GO:0090729">
    <property type="term" value="F:toxin activity"/>
    <property type="evidence" value="ECO:0007669"/>
    <property type="project" value="UniProtKB-KW"/>
</dbReference>
<feature type="domain" description="ShKT" evidence="4">
    <location>
        <begin position="711"/>
        <end position="747"/>
    </location>
</feature>
<dbReference type="PANTHER" id="PTHR10334">
    <property type="entry name" value="CYSTEINE-RICH SECRETORY PROTEIN-RELATED"/>
    <property type="match status" value="1"/>
</dbReference>
<evidence type="ECO:0000313" key="6">
    <source>
        <dbReference type="Proteomes" id="UP001159428"/>
    </source>
</evidence>
<feature type="compositionally biased region" description="Basic and acidic residues" evidence="3">
    <location>
        <begin position="128"/>
        <end position="140"/>
    </location>
</feature>
<feature type="compositionally biased region" description="Basic and acidic residues" evidence="3">
    <location>
        <begin position="451"/>
        <end position="465"/>
    </location>
</feature>
<dbReference type="SUPFAM" id="SSF55797">
    <property type="entry name" value="PR-1-like"/>
    <property type="match status" value="2"/>
</dbReference>
<dbReference type="PROSITE" id="PS51670">
    <property type="entry name" value="SHKT"/>
    <property type="match status" value="2"/>
</dbReference>
<comment type="caution">
    <text evidence="5">The sequence shown here is derived from an EMBL/GenBank/DDBJ whole genome shotgun (WGS) entry which is preliminary data.</text>
</comment>
<feature type="compositionally biased region" description="Polar residues" evidence="3">
    <location>
        <begin position="678"/>
        <end position="694"/>
    </location>
</feature>
<proteinExistence type="predicted"/>
<organism evidence="5 6">
    <name type="scientific">Pocillopora meandrina</name>
    <dbReference type="NCBI Taxonomy" id="46732"/>
    <lineage>
        <taxon>Eukaryota</taxon>
        <taxon>Metazoa</taxon>
        <taxon>Cnidaria</taxon>
        <taxon>Anthozoa</taxon>
        <taxon>Hexacorallia</taxon>
        <taxon>Scleractinia</taxon>
        <taxon>Astrocoeniina</taxon>
        <taxon>Pocilloporidae</taxon>
        <taxon>Pocillopora</taxon>
    </lineage>
</organism>
<feature type="region of interest" description="Disordered" evidence="3">
    <location>
        <begin position="675"/>
        <end position="694"/>
    </location>
</feature>
<evidence type="ECO:0000256" key="3">
    <source>
        <dbReference type="SAM" id="MobiDB-lite"/>
    </source>
</evidence>
<feature type="region of interest" description="Disordered" evidence="3">
    <location>
        <begin position="225"/>
        <end position="304"/>
    </location>
</feature>
<feature type="compositionally biased region" description="Basic and acidic residues" evidence="3">
    <location>
        <begin position="995"/>
        <end position="1005"/>
    </location>
</feature>
<gene>
    <name evidence="5" type="ORF">PMEA_00021466</name>
</gene>
<dbReference type="Pfam" id="PF00188">
    <property type="entry name" value="CAP"/>
    <property type="match status" value="1"/>
</dbReference>
<evidence type="ECO:0000313" key="5">
    <source>
        <dbReference type="EMBL" id="CAH3037989.1"/>
    </source>
</evidence>